<dbReference type="InterPro" id="IPR032466">
    <property type="entry name" value="Metal_Hydrolase"/>
</dbReference>
<reference evidence="2" key="1">
    <citation type="submission" date="2024-05" db="EMBL/GenBank/DDBJ databases">
        <title>Isolation and characterization of Sporomusa carbonis sp. nov., a carboxydotrophic hydrogenogen in the genus of Sporomusa isolated from a charcoal burning pile.</title>
        <authorList>
            <person name="Boeer T."/>
            <person name="Rosenbaum F."/>
            <person name="Eysell L."/>
            <person name="Mueller V."/>
            <person name="Daniel R."/>
            <person name="Poehlein A."/>
        </authorList>
    </citation>
    <scope>NUCLEOTIDE SEQUENCE [LARGE SCALE GENOMIC DNA]</scope>
    <source>
        <strain evidence="2">DSM 3132</strain>
    </source>
</reference>
<dbReference type="Proteomes" id="UP000216052">
    <property type="component" value="Chromosome"/>
</dbReference>
<evidence type="ECO:0000313" key="2">
    <source>
        <dbReference type="EMBL" id="XFO73546.1"/>
    </source>
</evidence>
<dbReference type="Gene3D" id="2.30.40.10">
    <property type="entry name" value="Urease, subunit C, domain 1"/>
    <property type="match status" value="1"/>
</dbReference>
<keyword evidence="2" id="KW-0378">Hydrolase</keyword>
<dbReference type="Gene3D" id="3.20.20.140">
    <property type="entry name" value="Metal-dependent hydrolases"/>
    <property type="match status" value="1"/>
</dbReference>
<protein>
    <submittedName>
        <fullName evidence="2">Deacetylase</fullName>
        <ecNumber evidence="2">3.1.1.-</ecNumber>
    </submittedName>
</protein>
<evidence type="ECO:0000313" key="3">
    <source>
        <dbReference type="Proteomes" id="UP000216052"/>
    </source>
</evidence>
<evidence type="ECO:0000259" key="1">
    <source>
        <dbReference type="Pfam" id="PF01979"/>
    </source>
</evidence>
<dbReference type="SUPFAM" id="SSF51338">
    <property type="entry name" value="Composite domain of metallo-dependent hydrolases"/>
    <property type="match status" value="2"/>
</dbReference>
<dbReference type="PANTHER" id="PTHR42717:SF1">
    <property type="entry name" value="IMIDAZOLONEPROPIONASE AND RELATED AMIDOHYDROLASES"/>
    <property type="match status" value="1"/>
</dbReference>
<dbReference type="SUPFAM" id="SSF51556">
    <property type="entry name" value="Metallo-dependent hydrolases"/>
    <property type="match status" value="1"/>
</dbReference>
<dbReference type="Pfam" id="PF01979">
    <property type="entry name" value="Amidohydro_1"/>
    <property type="match status" value="1"/>
</dbReference>
<dbReference type="PANTHER" id="PTHR42717">
    <property type="entry name" value="DIHYDROOROTASE-RELATED"/>
    <property type="match status" value="1"/>
</dbReference>
<gene>
    <name evidence="2" type="ORF">SPACI_036530</name>
</gene>
<name>A0ABZ3J631_SPOA4</name>
<dbReference type="InterPro" id="IPR020043">
    <property type="entry name" value="Deacetylase_Atu3266-like"/>
</dbReference>
<accession>A0ABZ3J631</accession>
<dbReference type="InterPro" id="IPR011059">
    <property type="entry name" value="Metal-dep_hydrolase_composite"/>
</dbReference>
<dbReference type="InterPro" id="IPR006680">
    <property type="entry name" value="Amidohydro-rel"/>
</dbReference>
<proteinExistence type="predicted"/>
<dbReference type="EC" id="3.1.1.-" evidence="2"/>
<sequence>MGNLLIKGGTVIDPARNFVGKSDVLIQENQFVEITPDVPVEVEEVINAAGYLVTPGLIDNHTHIFYGATESGFVPDVALLPMGVTTAVDAGSSGTSNCHTFMRTVVNQSQMRIFCTLNVSPAGQVTERYPENLDPRNYDLGMLKELFAQYNSQVTGLKIRCGEEVVKEFGLDTLKAAVNLAEALECRLTVHTTNPPGNITEIASQMRPGDIFCHCYHGKGSTIIDAEGKVKRGIWEARRRGVLFDTADARVNHSYPVIQAALAEKFAPDIISTDLTQASLFGNMVFGLPAVMSRYLSLGVELPAVIKACTSTPAEINGMKGRLGTLAPGAIADVAIFQLTDKEFLFKNRLGETFSGNKLLVPKLTILNGKIVFRQIDFPF</sequence>
<dbReference type="RefSeq" id="WP_093795387.1">
    <property type="nucleotide sequence ID" value="NZ_CP155571.1"/>
</dbReference>
<dbReference type="EMBL" id="CP155571">
    <property type="protein sequence ID" value="XFO73546.1"/>
    <property type="molecule type" value="Genomic_DNA"/>
</dbReference>
<dbReference type="GO" id="GO:0016787">
    <property type="term" value="F:hydrolase activity"/>
    <property type="evidence" value="ECO:0007669"/>
    <property type="project" value="UniProtKB-KW"/>
</dbReference>
<feature type="domain" description="Amidohydrolase-related" evidence="1">
    <location>
        <begin position="52"/>
        <end position="372"/>
    </location>
</feature>
<organism evidence="2 3">
    <name type="scientific">Sporomusa acidovorans (strain ATCC 49682 / DSM 3132 / Mol)</name>
    <dbReference type="NCBI Taxonomy" id="1123286"/>
    <lineage>
        <taxon>Bacteria</taxon>
        <taxon>Bacillati</taxon>
        <taxon>Bacillota</taxon>
        <taxon>Negativicutes</taxon>
        <taxon>Selenomonadales</taxon>
        <taxon>Sporomusaceae</taxon>
        <taxon>Sporomusa</taxon>
    </lineage>
</organism>
<dbReference type="NCBIfam" id="NF009060">
    <property type="entry name" value="PRK12394.1"/>
    <property type="match status" value="1"/>
</dbReference>
<keyword evidence="3" id="KW-1185">Reference proteome</keyword>